<proteinExistence type="inferred from homology"/>
<feature type="domain" description="Phospholipase A2-like central" evidence="8">
    <location>
        <begin position="61"/>
        <end position="178"/>
    </location>
</feature>
<sequence>MADGAQANPKGFRKKVLARHPSGWRLRRGRASSLRTSSQGLKRLLTITVLASNVLTVAHSSLLNLKTMVESVTGRNAILSYVGYGCYCGLGGNGLPLDEVDWCCHAHDCCYQKLFDLGCRTYVDHYEYSIQNDTIICNHLNTTECDRQTCECDKSVVLCLQDQPYHEEHRGYLNIYCQGPTPNCSLYESLPEGAACTPGPPAPPTSVPMTPSRV</sequence>
<dbReference type="RefSeq" id="XP_060039854.1">
    <property type="nucleotide sequence ID" value="XM_060183871.1"/>
</dbReference>
<evidence type="ECO:0000256" key="4">
    <source>
        <dbReference type="ARBA" id="ARBA00023157"/>
    </source>
</evidence>
<evidence type="ECO:0000256" key="2">
    <source>
        <dbReference type="ARBA" id="ARBA00007056"/>
    </source>
</evidence>
<comment type="similarity">
    <text evidence="2 6">Belongs to the phospholipase A2 family.</text>
</comment>
<dbReference type="PANTHER" id="PTHR11716:SF8">
    <property type="entry name" value="GROUP IIF SECRETORY PHOSPHOLIPASE A2"/>
    <property type="match status" value="1"/>
</dbReference>
<dbReference type="PROSITE" id="PS00118">
    <property type="entry name" value="PA2_HIS"/>
    <property type="match status" value="1"/>
</dbReference>
<dbReference type="InterPro" id="IPR001211">
    <property type="entry name" value="PLA2"/>
</dbReference>
<comment type="subcellular location">
    <subcellularLocation>
        <location evidence="1 7">Secreted</location>
    </subcellularLocation>
</comment>
<comment type="cofactor">
    <cofactor evidence="7">
        <name>Ca(2+)</name>
        <dbReference type="ChEBI" id="CHEBI:29108"/>
    </cofactor>
</comment>
<dbReference type="InterPro" id="IPR036444">
    <property type="entry name" value="PLipase_A2_dom_sf"/>
</dbReference>
<dbReference type="PANTHER" id="PTHR11716">
    <property type="entry name" value="PHOSPHOLIPASE A2 FAMILY MEMBER"/>
    <property type="match status" value="1"/>
</dbReference>
<evidence type="ECO:0000259" key="8">
    <source>
        <dbReference type="SMART" id="SM00085"/>
    </source>
</evidence>
<comment type="catalytic activity">
    <reaction evidence="7">
        <text>a 1,2-diacyl-sn-glycero-3-phosphocholine + H2O = a 1-acyl-sn-glycero-3-phosphocholine + a fatty acid + H(+)</text>
        <dbReference type="Rhea" id="RHEA:15801"/>
        <dbReference type="ChEBI" id="CHEBI:15377"/>
        <dbReference type="ChEBI" id="CHEBI:15378"/>
        <dbReference type="ChEBI" id="CHEBI:28868"/>
        <dbReference type="ChEBI" id="CHEBI:57643"/>
        <dbReference type="ChEBI" id="CHEBI:58168"/>
        <dbReference type="EC" id="3.1.1.4"/>
    </reaction>
</comment>
<evidence type="ECO:0000313" key="10">
    <source>
        <dbReference type="RefSeq" id="XP_060039854.1"/>
    </source>
</evidence>
<dbReference type="InterPro" id="IPR016090">
    <property type="entry name" value="PLA2-like_dom"/>
</dbReference>
<dbReference type="Pfam" id="PF00068">
    <property type="entry name" value="Phospholip_A2_1"/>
    <property type="match status" value="1"/>
</dbReference>
<name>A0ABM3WTF3_ERIEU</name>
<comment type="catalytic activity">
    <reaction evidence="5">
        <text>1-hexadecanoyl-2-(9Z,12Z-octadecadienoyl)-sn-glycero-3-phosphoethanolamine + H2O = 1-hexadecanoyl-sn-glycero-3-phosphoethanolamine + (9Z,12Z)-octadecadienoate + H(+)</text>
        <dbReference type="Rhea" id="RHEA:40815"/>
        <dbReference type="ChEBI" id="CHEBI:15377"/>
        <dbReference type="ChEBI" id="CHEBI:15378"/>
        <dbReference type="ChEBI" id="CHEBI:30245"/>
        <dbReference type="ChEBI" id="CHEBI:73004"/>
        <dbReference type="ChEBI" id="CHEBI:73008"/>
    </reaction>
    <physiologicalReaction direction="left-to-right" evidence="5">
        <dbReference type="Rhea" id="RHEA:40816"/>
    </physiologicalReaction>
</comment>
<keyword evidence="4" id="KW-1015">Disulfide bond</keyword>
<dbReference type="SUPFAM" id="SSF48619">
    <property type="entry name" value="Phospholipase A2, PLA2"/>
    <property type="match status" value="1"/>
</dbReference>
<dbReference type="SMART" id="SM00085">
    <property type="entry name" value="PA2c"/>
    <property type="match status" value="1"/>
</dbReference>
<keyword evidence="9" id="KW-1185">Reference proteome</keyword>
<reference evidence="10" key="1">
    <citation type="submission" date="2025-08" db="UniProtKB">
        <authorList>
            <consortium name="RefSeq"/>
        </authorList>
    </citation>
    <scope>IDENTIFICATION</scope>
</reference>
<evidence type="ECO:0000256" key="7">
    <source>
        <dbReference type="RuleBase" id="RU361236"/>
    </source>
</evidence>
<organism evidence="9 10">
    <name type="scientific">Erinaceus europaeus</name>
    <name type="common">Western European hedgehog</name>
    <dbReference type="NCBI Taxonomy" id="9365"/>
    <lineage>
        <taxon>Eukaryota</taxon>
        <taxon>Metazoa</taxon>
        <taxon>Chordata</taxon>
        <taxon>Craniata</taxon>
        <taxon>Vertebrata</taxon>
        <taxon>Euteleostomi</taxon>
        <taxon>Mammalia</taxon>
        <taxon>Eutheria</taxon>
        <taxon>Laurasiatheria</taxon>
        <taxon>Eulipotyphla</taxon>
        <taxon>Erinaceidae</taxon>
        <taxon>Erinaceinae</taxon>
        <taxon>Erinaceus</taxon>
    </lineage>
</organism>
<evidence type="ECO:0000256" key="6">
    <source>
        <dbReference type="RuleBase" id="RU003654"/>
    </source>
</evidence>
<dbReference type="Gene3D" id="1.20.90.10">
    <property type="entry name" value="Phospholipase A2 domain"/>
    <property type="match status" value="1"/>
</dbReference>
<keyword evidence="7" id="KW-0106">Calcium</keyword>
<accession>A0ABM3WTF3</accession>
<dbReference type="Proteomes" id="UP001652624">
    <property type="component" value="Unplaced"/>
</dbReference>
<dbReference type="EC" id="3.1.1.4" evidence="7"/>
<evidence type="ECO:0000256" key="5">
    <source>
        <dbReference type="ARBA" id="ARBA00049039"/>
    </source>
</evidence>
<dbReference type="InterPro" id="IPR033113">
    <property type="entry name" value="PLA2_histidine"/>
</dbReference>
<dbReference type="GeneID" id="103124100"/>
<dbReference type="PRINTS" id="PR00389">
    <property type="entry name" value="PHPHLIPASEA2"/>
</dbReference>
<evidence type="ECO:0000313" key="9">
    <source>
        <dbReference type="Proteomes" id="UP001652624"/>
    </source>
</evidence>
<dbReference type="CDD" id="cd00125">
    <property type="entry name" value="PLA2c"/>
    <property type="match status" value="1"/>
</dbReference>
<evidence type="ECO:0000256" key="1">
    <source>
        <dbReference type="ARBA" id="ARBA00004613"/>
    </source>
</evidence>
<keyword evidence="3 7" id="KW-0964">Secreted</keyword>
<protein>
    <recommendedName>
        <fullName evidence="7">Phospholipase A2</fullName>
        <ecNumber evidence="7">3.1.1.4</ecNumber>
    </recommendedName>
</protein>
<evidence type="ECO:0000256" key="3">
    <source>
        <dbReference type="ARBA" id="ARBA00022525"/>
    </source>
</evidence>
<gene>
    <name evidence="10" type="primary">PLA2G2F</name>
</gene>
<keyword evidence="7" id="KW-0443">Lipid metabolism</keyword>
<keyword evidence="7" id="KW-0378">Hydrolase</keyword>